<feature type="compositionally biased region" description="Basic and acidic residues" evidence="1">
    <location>
        <begin position="74"/>
        <end position="86"/>
    </location>
</feature>
<name>A0A2T0WVK7_9BACT</name>
<feature type="region of interest" description="Disordered" evidence="1">
    <location>
        <begin position="27"/>
        <end position="122"/>
    </location>
</feature>
<protein>
    <submittedName>
        <fullName evidence="3">Uncharacterized protein</fullName>
    </submittedName>
</protein>
<evidence type="ECO:0000313" key="4">
    <source>
        <dbReference type="Proteomes" id="UP000238157"/>
    </source>
</evidence>
<gene>
    <name evidence="3" type="ORF">CLW00_101390</name>
</gene>
<keyword evidence="4" id="KW-1185">Reference proteome</keyword>
<dbReference type="EMBL" id="PVTR01000001">
    <property type="protein sequence ID" value="PRY90725.1"/>
    <property type="molecule type" value="Genomic_DNA"/>
</dbReference>
<sequence length="179" mass="20724">MDAGNIIYIIAIIIYFIYSAMKKSKGPEEIDVPEKEIEDSPRRPASFEDLLREIREGQQEKERDFDQSGQGDVLEQKPQRRDRSIEKPVSSPSYQPKSVDQPRAFRKFQGEVSEQEKPRHKTLDEQVMIDDEIEGLKSSIKVEELDAPESNSKYKSLLKNPESVKDAIILTEILNRRNF</sequence>
<evidence type="ECO:0000256" key="2">
    <source>
        <dbReference type="SAM" id="Phobius"/>
    </source>
</evidence>
<keyword evidence="2" id="KW-0812">Transmembrane</keyword>
<feature type="compositionally biased region" description="Basic and acidic residues" evidence="1">
    <location>
        <begin position="27"/>
        <end position="66"/>
    </location>
</feature>
<evidence type="ECO:0000313" key="3">
    <source>
        <dbReference type="EMBL" id="PRY90725.1"/>
    </source>
</evidence>
<keyword evidence="2" id="KW-0472">Membrane</keyword>
<dbReference type="AlphaFoldDB" id="A0A2T0WVK7"/>
<proteinExistence type="predicted"/>
<dbReference type="Proteomes" id="UP000238157">
    <property type="component" value="Unassembled WGS sequence"/>
</dbReference>
<comment type="caution">
    <text evidence="3">The sequence shown here is derived from an EMBL/GenBank/DDBJ whole genome shotgun (WGS) entry which is preliminary data.</text>
</comment>
<keyword evidence="2" id="KW-1133">Transmembrane helix</keyword>
<organism evidence="3 4">
    <name type="scientific">Mongoliibacter ruber</name>
    <dbReference type="NCBI Taxonomy" id="1750599"/>
    <lineage>
        <taxon>Bacteria</taxon>
        <taxon>Pseudomonadati</taxon>
        <taxon>Bacteroidota</taxon>
        <taxon>Cytophagia</taxon>
        <taxon>Cytophagales</taxon>
        <taxon>Cyclobacteriaceae</taxon>
        <taxon>Mongoliibacter</taxon>
    </lineage>
</organism>
<evidence type="ECO:0000256" key="1">
    <source>
        <dbReference type="SAM" id="MobiDB-lite"/>
    </source>
</evidence>
<dbReference type="OrthoDB" id="840081at2"/>
<accession>A0A2T0WVK7</accession>
<reference evidence="3 4" key="1">
    <citation type="submission" date="2018-03" db="EMBL/GenBank/DDBJ databases">
        <title>Genomic Encyclopedia of Archaeal and Bacterial Type Strains, Phase II (KMG-II): from individual species to whole genera.</title>
        <authorList>
            <person name="Goeker M."/>
        </authorList>
    </citation>
    <scope>NUCLEOTIDE SEQUENCE [LARGE SCALE GENOMIC DNA]</scope>
    <source>
        <strain evidence="3 4">DSM 27929</strain>
    </source>
</reference>
<feature type="transmembrane region" description="Helical" evidence="2">
    <location>
        <begin position="6"/>
        <end position="21"/>
    </location>
</feature>